<dbReference type="RefSeq" id="WP_330086916.1">
    <property type="nucleotide sequence ID" value="NZ_JAUGZK010000003.1"/>
</dbReference>
<gene>
    <name evidence="1" type="ORF">QWF21_04825</name>
</gene>
<dbReference type="Proteomes" id="UP001339167">
    <property type="component" value="Unassembled WGS sequence"/>
</dbReference>
<accession>A0ABU7JCZ6</accession>
<reference evidence="1 2" key="1">
    <citation type="submission" date="2023-06" db="EMBL/GenBank/DDBJ databases">
        <title>Alkalimonas sp., MEB004 an alkaliphilic bacterium isolated from Lonar Lake, India.</title>
        <authorList>
            <person name="Joshi A."/>
            <person name="Thite S."/>
        </authorList>
    </citation>
    <scope>NUCLEOTIDE SEQUENCE [LARGE SCALE GENOMIC DNA]</scope>
    <source>
        <strain evidence="1 2">MEB004</strain>
    </source>
</reference>
<protein>
    <submittedName>
        <fullName evidence="1">Uncharacterized protein</fullName>
    </submittedName>
</protein>
<evidence type="ECO:0000313" key="1">
    <source>
        <dbReference type="EMBL" id="MEE2023561.1"/>
    </source>
</evidence>
<name>A0ABU7JCZ6_9GAMM</name>
<comment type="caution">
    <text evidence="1">The sequence shown here is derived from an EMBL/GenBank/DDBJ whole genome shotgun (WGS) entry which is preliminary data.</text>
</comment>
<evidence type="ECO:0000313" key="2">
    <source>
        <dbReference type="Proteomes" id="UP001339167"/>
    </source>
</evidence>
<dbReference type="EMBL" id="JAUGZK010000003">
    <property type="protein sequence ID" value="MEE2023561.1"/>
    <property type="molecule type" value="Genomic_DNA"/>
</dbReference>
<proteinExistence type="predicted"/>
<sequence length="87" mass="9809">MGGEQSLERLIRGFQQLDPVTGGQGFIKALGYADFALLITPNNDFYRKADWFKQRLSQRMNYDELVQAQLFTESLLAEAANGSDGEF</sequence>
<keyword evidence="2" id="KW-1185">Reference proteome</keyword>
<organism evidence="1 2">
    <name type="scientific">Alkalimonas mucilaginosa</name>
    <dbReference type="NCBI Taxonomy" id="3057676"/>
    <lineage>
        <taxon>Bacteria</taxon>
        <taxon>Pseudomonadati</taxon>
        <taxon>Pseudomonadota</taxon>
        <taxon>Gammaproteobacteria</taxon>
        <taxon>Alkalimonas</taxon>
    </lineage>
</organism>